<keyword evidence="2" id="KW-1185">Reference proteome</keyword>
<sequence length="523" mass="59924">MLTDTDGLGSILETLVKMTVFDWKVREPGIPYFKPKLATLSNTRHSLDTLKFFLINATLAVAPTSNMHSPFDKNSPSGNMWNYVTSIYHEVFKEQSTIASYRVLLQRPDGVSVSDKLLNKNKIQWFYGNRKMQCDKLIWGLRNYFRLPTVEDLAVDLLHCDEISLTESRFNPKGSLLDLFPSEYLQSLLPSFARYEMLSEEQQAYVFESIDKITENLIWMVYLGCGYSYRFPELVDITYAGPNRALFIDNDTRCLVLFTTYTKGDKSTKPLTKRLDATTSKYLLYHIVILRQIQANLLGPEYCEVNPEHWPRFHGSSIELSQYILHQYVFFSIKESTLLRQKGFNDMLVKELGFNTRELRQAMVAIMRNYVKRSSVSEVYHTMTQELMFGHSVRTGLESYGLDSFSFDSVTASTATYFQAVASESWHNWIELESSFRTPQVNGIPSEQDIQELEGYVDTLKTALHNIRFSATAKKLRELPSIVPTTGLSGYLASQKAARRPGIATTLDQLQQVAHVLRSNAEM</sequence>
<dbReference type="OrthoDB" id="4039556at2759"/>
<proteinExistence type="predicted"/>
<evidence type="ECO:0000313" key="2">
    <source>
        <dbReference type="Proteomes" id="UP000189911"/>
    </source>
</evidence>
<dbReference type="Proteomes" id="UP000189911">
    <property type="component" value="Chromosome C"/>
</dbReference>
<evidence type="ECO:0000313" key="1">
    <source>
        <dbReference type="EMBL" id="SCU84010.1"/>
    </source>
</evidence>
<name>A0A1G4J2R9_9SACH</name>
<protein>
    <submittedName>
        <fullName evidence="1">LANO_0C00100g1_1</fullName>
    </submittedName>
</protein>
<organism evidence="1 2">
    <name type="scientific">Lachancea nothofagi CBS 11611</name>
    <dbReference type="NCBI Taxonomy" id="1266666"/>
    <lineage>
        <taxon>Eukaryota</taxon>
        <taxon>Fungi</taxon>
        <taxon>Dikarya</taxon>
        <taxon>Ascomycota</taxon>
        <taxon>Saccharomycotina</taxon>
        <taxon>Saccharomycetes</taxon>
        <taxon>Saccharomycetales</taxon>
        <taxon>Saccharomycetaceae</taxon>
        <taxon>Lachancea</taxon>
    </lineage>
</organism>
<dbReference type="AlphaFoldDB" id="A0A1G4J2R9"/>
<reference evidence="2" key="1">
    <citation type="submission" date="2016-03" db="EMBL/GenBank/DDBJ databases">
        <authorList>
            <person name="Devillers Hugo."/>
        </authorList>
    </citation>
    <scope>NUCLEOTIDE SEQUENCE [LARGE SCALE GENOMIC DNA]</scope>
</reference>
<accession>A0A1G4J2R9</accession>
<gene>
    <name evidence="1" type="ORF">LANO_0C00100G</name>
</gene>
<dbReference type="EMBL" id="LT598446">
    <property type="protein sequence ID" value="SCU84010.1"/>
    <property type="molecule type" value="Genomic_DNA"/>
</dbReference>